<keyword evidence="7" id="KW-0472">Membrane</keyword>
<evidence type="ECO:0000256" key="3">
    <source>
        <dbReference type="ARBA" id="ARBA00015419"/>
    </source>
</evidence>
<dbReference type="PANTHER" id="PTHR12815">
    <property type="entry name" value="SORTING AND ASSEMBLY MACHINERY SAMM50 PROTEIN FAMILY MEMBER"/>
    <property type="match status" value="1"/>
</dbReference>
<evidence type="ECO:0000256" key="2">
    <source>
        <dbReference type="ARBA" id="ARBA00010248"/>
    </source>
</evidence>
<feature type="signal peptide" evidence="11">
    <location>
        <begin position="1"/>
        <end position="17"/>
    </location>
</feature>
<evidence type="ECO:0000256" key="1">
    <source>
        <dbReference type="ARBA" id="ARBA00004442"/>
    </source>
</evidence>
<name>A0A557RK94_9GAMM</name>
<evidence type="ECO:0000256" key="11">
    <source>
        <dbReference type="SAM" id="SignalP"/>
    </source>
</evidence>
<keyword evidence="5" id="KW-0812">Transmembrane</keyword>
<accession>A0A557RK94</accession>
<proteinExistence type="inferred from homology"/>
<evidence type="ECO:0000256" key="10">
    <source>
        <dbReference type="ARBA" id="ARBA00093548"/>
    </source>
</evidence>
<feature type="domain" description="POTRA" evidence="13">
    <location>
        <begin position="186"/>
        <end position="244"/>
    </location>
</feature>
<dbReference type="Pfam" id="PF17243">
    <property type="entry name" value="POTRA_TamA_1"/>
    <property type="match status" value="1"/>
</dbReference>
<evidence type="ECO:0000256" key="6">
    <source>
        <dbReference type="ARBA" id="ARBA00022729"/>
    </source>
</evidence>
<dbReference type="InterPro" id="IPR000184">
    <property type="entry name" value="Bac_surfAg_D15"/>
</dbReference>
<dbReference type="InterPro" id="IPR039910">
    <property type="entry name" value="D15-like"/>
</dbReference>
<comment type="subcellular location">
    <subcellularLocation>
        <location evidence="1">Cell outer membrane</location>
    </subcellularLocation>
</comment>
<comment type="caution">
    <text evidence="15">The sequence shown here is derived from an EMBL/GenBank/DDBJ whole genome shotgun (WGS) entry which is preliminary data.</text>
</comment>
<reference evidence="15 16" key="1">
    <citation type="submission" date="2019-07" db="EMBL/GenBank/DDBJ databases">
        <title>Reclasification of Spiribacter aquaticus.</title>
        <authorList>
            <person name="Leon M.J."/>
            <person name="Sanchez-Porro C."/>
            <person name="Ventosa A."/>
        </authorList>
    </citation>
    <scope>NUCLEOTIDE SEQUENCE [LARGE SCALE GENOMIC DNA]</scope>
    <source>
        <strain evidence="15 16">SP30</strain>
    </source>
</reference>
<evidence type="ECO:0000256" key="9">
    <source>
        <dbReference type="ARBA" id="ARBA00033063"/>
    </source>
</evidence>
<dbReference type="Proteomes" id="UP000316688">
    <property type="component" value="Unassembled WGS sequence"/>
</dbReference>
<evidence type="ECO:0000313" key="16">
    <source>
        <dbReference type="Proteomes" id="UP000316688"/>
    </source>
</evidence>
<dbReference type="AlphaFoldDB" id="A0A557RK94"/>
<evidence type="ECO:0000313" key="15">
    <source>
        <dbReference type="EMBL" id="TVO65589.1"/>
    </source>
</evidence>
<keyword evidence="8" id="KW-0998">Cell outer membrane</keyword>
<evidence type="ECO:0000259" key="13">
    <source>
        <dbReference type="Pfam" id="PF07244"/>
    </source>
</evidence>
<feature type="domain" description="TamA POTRA" evidence="14">
    <location>
        <begin position="21"/>
        <end position="94"/>
    </location>
</feature>
<dbReference type="RefSeq" id="WP_144347804.1">
    <property type="nucleotide sequence ID" value="NZ_VMKP01000002.1"/>
</dbReference>
<dbReference type="InterPro" id="IPR035243">
    <property type="entry name" value="TamA_POTRA_Dom_1"/>
</dbReference>
<protein>
    <recommendedName>
        <fullName evidence="3">Translocation and assembly module subunit TamA</fullName>
    </recommendedName>
    <alternativeName>
        <fullName evidence="9">Autotransporter assembly factor TamA</fullName>
    </alternativeName>
</protein>
<feature type="domain" description="Bacterial surface antigen (D15)" evidence="12">
    <location>
        <begin position="273"/>
        <end position="567"/>
    </location>
</feature>
<evidence type="ECO:0000259" key="12">
    <source>
        <dbReference type="Pfam" id="PF01103"/>
    </source>
</evidence>
<organism evidence="15 16">
    <name type="scientific">Spiribacter aquaticus</name>
    <dbReference type="NCBI Taxonomy" id="1935996"/>
    <lineage>
        <taxon>Bacteria</taxon>
        <taxon>Pseudomonadati</taxon>
        <taxon>Pseudomonadota</taxon>
        <taxon>Gammaproteobacteria</taxon>
        <taxon>Chromatiales</taxon>
        <taxon>Ectothiorhodospiraceae</taxon>
        <taxon>Spiribacter</taxon>
    </lineage>
</organism>
<dbReference type="GO" id="GO:0097347">
    <property type="term" value="C:TAM protein secretion complex"/>
    <property type="evidence" value="ECO:0007669"/>
    <property type="project" value="TreeGrafter"/>
</dbReference>
<dbReference type="EMBL" id="VMKP01000002">
    <property type="protein sequence ID" value="TVO65589.1"/>
    <property type="molecule type" value="Genomic_DNA"/>
</dbReference>
<dbReference type="Pfam" id="PF01103">
    <property type="entry name" value="Omp85"/>
    <property type="match status" value="1"/>
</dbReference>
<gene>
    <name evidence="15" type="ORF">FPL11_05865</name>
</gene>
<evidence type="ECO:0000256" key="5">
    <source>
        <dbReference type="ARBA" id="ARBA00022692"/>
    </source>
</evidence>
<evidence type="ECO:0000256" key="7">
    <source>
        <dbReference type="ARBA" id="ARBA00023136"/>
    </source>
</evidence>
<evidence type="ECO:0000256" key="8">
    <source>
        <dbReference type="ARBA" id="ARBA00023237"/>
    </source>
</evidence>
<dbReference type="GO" id="GO:0009306">
    <property type="term" value="P:protein secretion"/>
    <property type="evidence" value="ECO:0007669"/>
    <property type="project" value="TreeGrafter"/>
</dbReference>
<evidence type="ECO:0000259" key="14">
    <source>
        <dbReference type="Pfam" id="PF17243"/>
    </source>
</evidence>
<dbReference type="InterPro" id="IPR010827">
    <property type="entry name" value="BamA/TamA_POTRA"/>
</dbReference>
<keyword evidence="16" id="KW-1185">Reference proteome</keyword>
<dbReference type="Gene3D" id="2.40.160.50">
    <property type="entry name" value="membrane protein fhac: a member of the omp85/tpsb transporter family"/>
    <property type="match status" value="1"/>
</dbReference>
<comment type="subunit">
    <text evidence="10">Interacts with TamB to form the translocation and assembly module (TAM).</text>
</comment>
<dbReference type="GO" id="GO:0009279">
    <property type="term" value="C:cell outer membrane"/>
    <property type="evidence" value="ECO:0007669"/>
    <property type="project" value="UniProtKB-SubCell"/>
</dbReference>
<dbReference type="Pfam" id="PF07244">
    <property type="entry name" value="POTRA"/>
    <property type="match status" value="1"/>
</dbReference>
<dbReference type="Gene3D" id="3.10.20.310">
    <property type="entry name" value="membrane protein fhac"/>
    <property type="match status" value="3"/>
</dbReference>
<dbReference type="PANTHER" id="PTHR12815:SF47">
    <property type="entry name" value="TRANSLOCATION AND ASSEMBLY MODULE SUBUNIT TAMA"/>
    <property type="match status" value="1"/>
</dbReference>
<comment type="similarity">
    <text evidence="2">Belongs to the TamA family.</text>
</comment>
<keyword evidence="6 11" id="KW-0732">Signal</keyword>
<keyword evidence="4" id="KW-1134">Transmembrane beta strand</keyword>
<feature type="chain" id="PRO_5022108320" description="Translocation and assembly module subunit TamA" evidence="11">
    <location>
        <begin position="18"/>
        <end position="569"/>
    </location>
</feature>
<sequence length="569" mass="62942">MASVALAMMVVSAPGRAAVDLTLTGADGALADNLRAHVDTDVSLESDLAGRFYRDQVRESLRDGAEALGYYEARFDITLTASPEDWRLDVAVTPGPRVRVRDVEVRITGDGADDRVLAALSERLPLRAGEPLNHADYERSKRALINEALQRGYFDYRFTTAELAVNVDGGWAEAILVMDAGARYALGEVTFSPSPFRQRFLSRLVPFEPGTPYTAEAVADLNQRLLDSGYFTDAQVETRRDAGPPARIPVEADVVIRERNTVTTGAGYSTDEGPRLQLGYQRHYVNNRGHQLSSQLRVSTVRQSIDARYEIPLADPINDHLTLSTAWENADIEDTRSERYSVRLARRQTFTSGWTRTQSLRWLEERFTVGVDSGRSRLVLPGISFSRTRSRGGLDPDWGDQQRYSLEGASEALLSDVDIARLRLDNTWLRSVGEAHRFKLSAHLGGVATSDFEQTPTSLRFFAGGDQSVRGFAYRSLGPKDDNGDVIGGRYLTTGSAEYSYGLTDDWRLATFVDAGNAYREPSAFDPAVGTGFGVRWTSPVGPLRLDLAWGVSREDVPFRLHFSIGPPF</sequence>
<evidence type="ECO:0000256" key="4">
    <source>
        <dbReference type="ARBA" id="ARBA00022452"/>
    </source>
</evidence>